<keyword evidence="1" id="KW-0175">Coiled coil</keyword>
<dbReference type="PANTHER" id="PTHR23159">
    <property type="entry name" value="CENTROSOMAL PROTEIN 2"/>
    <property type="match status" value="1"/>
</dbReference>
<feature type="coiled-coil region" evidence="1">
    <location>
        <begin position="578"/>
        <end position="605"/>
    </location>
</feature>
<feature type="coiled-coil region" evidence="1">
    <location>
        <begin position="122"/>
        <end position="236"/>
    </location>
</feature>
<accession>A0AAV1JQ87</accession>
<keyword evidence="4" id="KW-1185">Reference proteome</keyword>
<dbReference type="Proteomes" id="UP001497472">
    <property type="component" value="Unassembled WGS sequence"/>
</dbReference>
<dbReference type="EMBL" id="CAVLEF010000132">
    <property type="protein sequence ID" value="CAK1551613.1"/>
    <property type="molecule type" value="Genomic_DNA"/>
</dbReference>
<dbReference type="Gene3D" id="1.10.287.1490">
    <property type="match status" value="1"/>
</dbReference>
<feature type="coiled-coil region" evidence="1">
    <location>
        <begin position="1909"/>
        <end position="2009"/>
    </location>
</feature>
<sequence>MKDLKNLLEDHKAEIITLNADIDSYKSMIQELQDKLTNPVVVIGDNDIDRLIASEQLFIANNENIKNVILSLKTALEKKNEELCTLKNTSNTDSSETLTTIQELQEQLAANAQVIHTLTLEKSQLKSTEQQLSEKLLDLENVKFNVDKINNDSTIQIQLLKEENNNLRADIITLKGKYESEITHMTEKIRNLESDICSKHDVILTYDDKVSLLEVINKHEIEIMQLKETLNDCNKIVDSFTEDLIEYNNSNIHKEIGENLEPNSDLRNKIRNFIDIVKQIQKTLLQSIDCKNVEIDEIKQDLIGKGIELEEKSSLLENNYQVLHIIENKIRNVLSKLNIESQRFEGKDQMEHILLMVESLVDYHKTITSENEDKSTHIETIISEAKAEISALTQENIKLNNDILQFEVDKAGLYKEINTAKDDKVQIIQDLKTSNRILGELQDDLKSKTSEIEILEKKALQWKEQFLNSDTKVKLQLNELESDNNKLREQLERYSAHSLTVSSDNYNQYDINSKGNSEEIPELQSPPSLLTICCNRICEAIQPVESDDLNSVPSDAGVQCNCRCTELSSEIDILLGNKNYLENVVEKVQNDNMNLLKEQEDARREIQLLVDSMFELQKKIVNHRTNLSTLTATTYAENKSLTSQLKFLQHYHSLFYRSCEKDIPEFKKQLQDLLTILKTEYSNKHNDSFRRYSLPSALDNSVLQSLKYESLLDGDLLMLDTNITLTTCDNTVVGNDQTLDLTQISKEVSCQTTSTSDVFETDSALFEMKTASKILQNIESIKMENDKLKEVVEEYELMKVNKSKLVDSANSPLKTPLANIQGDKTCDNCKRLQEILDARNNIIHENELLKQKLSETITIKTDLESQYNNLVLEIPSIDALVDKLKNTEKETVIKSSEILKLTKSLDEKNLELKNLQEENNTLSNQLMENIDEADSLKNEVELLKKRNTEITQKYSELHKSTDLPEKENSNDSENYIKECSECLMKDSIITSLKSKLISEPNQILSRSYSESESSSRYNKICTLQNEIHAGKEDCNELKNEVINIKNHLDRSNVDQAMDLDVSMGDSFKMSFNKECEDVEESVNKSIIHGIPEERPSDIYTLDKIDCVNYCIDKTGLNKEKFTCDMKIIDVMQMLHTNFITKHSNEVENLVNQLKDLQESRNSLQFRVNNLIDSQEKLSKEVEEKNTYLQTMAIVVSNIKNNLLALNTVSDDCDELVFIEYYKDNFCKIVDKELGLESLKVFENIVNIIEEKHKSEIIRLSQNDKLQQSQIQHVTEELQSLSKQLEALKSEIKNKENDYNLLRLQKQRIHEISNAVTLDIIKKEKGLRETISKVYEKLAQQNLIDTQVVNASAPVNDVISDLLNSLLQKQTNSNVQKENSNLLLELTDIKLLLEERNKQICELKDKLSDVNRKHREEVDKKEKELQEQVALHNILRSTYDKKVEENEANINVIAKLTDEINILKGTIIGKELAILALEDKLHNQKQQSPSKNTQLLEALQQYKEEIEKLKSANDIIQKEKELACEQLQQANDLIQQNKVEIERITSDVLILKETVDHSSNDMEDLRLEARRLLEQNTQLKEQMKEKTKELSRLETNIKTYQKSAEISCKMITRLKKEKADVEKSNSELVEKVAELTRVVEELNAEDKLYLDEVNTLKTEKQSLEERIAELETDLNKQRLSLDINAGLRSRRQSLYDSLRTFSESEEDPKKIEAEFKARRCDDNFMDVDDNSNRSTPIKLPKGRDSLASRQDQSEEEGSRASSVQAIRRRRQSIHDAHRSVSALETSRRHSADRNNESSSSDTTGEVSKLRKQLLQCKEELEEWRDKYREVDEECEICAQYLRERDEQCRNLRSDKQNLEALIDELKQQLQVVKHVKNESVEAGVNTDEDWANLHSIVVDRMSYDAEVDKNKKLTKIVEELRFQKQELKVTMTKMQKVLDSNSFRDRELETVKSELANCRKQVAELKERNRELDEECETCAEYLKEREEQCRKLKEAKKSLEIKLLDYQDSSVCLSVRKKRQSLHDQNRVPRTDVVHVATDTGDDLSNTALEEGECCKRTAEIHAEELRRLRLAVERSSQQKAALEQQLVAISAATPLYVSTGSAIVQNQQITDVLRENQKLKSINSKLMKIYKKSKSLSTNRENEDPADDTNT</sequence>
<evidence type="ECO:0000256" key="1">
    <source>
        <dbReference type="SAM" id="Coils"/>
    </source>
</evidence>
<dbReference type="PANTHER" id="PTHR23159:SF31">
    <property type="entry name" value="CENTROSOME-ASSOCIATED PROTEIN CEP250 ISOFORM X1"/>
    <property type="match status" value="1"/>
</dbReference>
<evidence type="ECO:0000313" key="3">
    <source>
        <dbReference type="EMBL" id="CAK1551613.1"/>
    </source>
</evidence>
<feature type="coiled-coil region" evidence="1">
    <location>
        <begin position="1491"/>
        <end position="1679"/>
    </location>
</feature>
<reference evidence="3 4" key="1">
    <citation type="submission" date="2023-11" db="EMBL/GenBank/DDBJ databases">
        <authorList>
            <person name="Okamura Y."/>
        </authorList>
    </citation>
    <scope>NUCLEOTIDE SEQUENCE [LARGE SCALE GENOMIC DNA]</scope>
</reference>
<comment type="caution">
    <text evidence="3">The sequence shown here is derived from an EMBL/GenBank/DDBJ whole genome shotgun (WGS) entry which is preliminary data.</text>
</comment>
<name>A0AAV1JQ87_9NEOP</name>
<gene>
    <name evidence="3" type="ORF">LNINA_LOCUS10735</name>
</gene>
<feature type="coiled-coil region" evidence="1">
    <location>
        <begin position="1"/>
        <end position="35"/>
    </location>
</feature>
<feature type="coiled-coil region" evidence="1">
    <location>
        <begin position="898"/>
        <end position="953"/>
    </location>
</feature>
<feature type="coiled-coil region" evidence="1">
    <location>
        <begin position="2066"/>
        <end position="2093"/>
    </location>
</feature>
<feature type="region of interest" description="Disordered" evidence="2">
    <location>
        <begin position="1722"/>
        <end position="1807"/>
    </location>
</feature>
<feature type="compositionally biased region" description="Polar residues" evidence="2">
    <location>
        <begin position="1795"/>
        <end position="1804"/>
    </location>
</feature>
<protein>
    <submittedName>
        <fullName evidence="3">Uncharacterized protein</fullName>
    </submittedName>
</protein>
<feature type="coiled-coil region" evidence="1">
    <location>
        <begin position="1270"/>
        <end position="1304"/>
    </location>
</feature>
<feature type="coiled-coil region" evidence="1">
    <location>
        <begin position="771"/>
        <end position="798"/>
    </location>
</feature>
<organism evidence="3 4">
    <name type="scientific">Leptosia nina</name>
    <dbReference type="NCBI Taxonomy" id="320188"/>
    <lineage>
        <taxon>Eukaryota</taxon>
        <taxon>Metazoa</taxon>
        <taxon>Ecdysozoa</taxon>
        <taxon>Arthropoda</taxon>
        <taxon>Hexapoda</taxon>
        <taxon>Insecta</taxon>
        <taxon>Pterygota</taxon>
        <taxon>Neoptera</taxon>
        <taxon>Endopterygota</taxon>
        <taxon>Lepidoptera</taxon>
        <taxon>Glossata</taxon>
        <taxon>Ditrysia</taxon>
        <taxon>Papilionoidea</taxon>
        <taxon>Pieridae</taxon>
        <taxon>Pierinae</taxon>
        <taxon>Leptosia</taxon>
    </lineage>
</organism>
<evidence type="ECO:0000313" key="4">
    <source>
        <dbReference type="Proteomes" id="UP001497472"/>
    </source>
</evidence>
<feature type="coiled-coil region" evidence="1">
    <location>
        <begin position="438"/>
        <end position="497"/>
    </location>
</feature>
<proteinExistence type="predicted"/>
<feature type="coiled-coil region" evidence="1">
    <location>
        <begin position="1403"/>
        <end position="1430"/>
    </location>
</feature>
<feature type="compositionally biased region" description="Basic and acidic residues" evidence="2">
    <location>
        <begin position="1784"/>
        <end position="1794"/>
    </location>
</feature>
<feature type="coiled-coil region" evidence="1">
    <location>
        <begin position="1139"/>
        <end position="1166"/>
    </location>
</feature>
<evidence type="ECO:0000256" key="2">
    <source>
        <dbReference type="SAM" id="MobiDB-lite"/>
    </source>
</evidence>